<feature type="compositionally biased region" description="Pro residues" evidence="1">
    <location>
        <begin position="250"/>
        <end position="260"/>
    </location>
</feature>
<reference evidence="2 3" key="1">
    <citation type="submission" date="2020-11" db="EMBL/GenBank/DDBJ databases">
        <title>Kefir isolates.</title>
        <authorList>
            <person name="Marcisauskas S."/>
            <person name="Kim Y."/>
            <person name="Blasche S."/>
        </authorList>
    </citation>
    <scope>NUCLEOTIDE SEQUENCE [LARGE SCALE GENOMIC DNA]</scope>
    <source>
        <strain evidence="2 3">KR</strain>
    </source>
</reference>
<feature type="compositionally biased region" description="Low complexity" evidence="1">
    <location>
        <begin position="237"/>
        <end position="249"/>
    </location>
</feature>
<feature type="compositionally biased region" description="Polar residues" evidence="1">
    <location>
        <begin position="176"/>
        <end position="186"/>
    </location>
</feature>
<evidence type="ECO:0000313" key="2">
    <source>
        <dbReference type="EMBL" id="KAG0663216.1"/>
    </source>
</evidence>
<feature type="compositionally biased region" description="Polar residues" evidence="1">
    <location>
        <begin position="215"/>
        <end position="232"/>
    </location>
</feature>
<feature type="compositionally biased region" description="Low complexity" evidence="1">
    <location>
        <begin position="261"/>
        <end position="271"/>
    </location>
</feature>
<feature type="compositionally biased region" description="Polar residues" evidence="1">
    <location>
        <begin position="73"/>
        <end position="84"/>
    </location>
</feature>
<evidence type="ECO:0000313" key="3">
    <source>
        <dbReference type="Proteomes" id="UP000777482"/>
    </source>
</evidence>
<feature type="region of interest" description="Disordered" evidence="1">
    <location>
        <begin position="139"/>
        <end position="414"/>
    </location>
</feature>
<dbReference type="AlphaFoldDB" id="A0A9P6W5J8"/>
<proteinExistence type="predicted"/>
<evidence type="ECO:0000256" key="1">
    <source>
        <dbReference type="SAM" id="MobiDB-lite"/>
    </source>
</evidence>
<feature type="compositionally biased region" description="Basic residues" evidence="1">
    <location>
        <begin position="95"/>
        <end position="111"/>
    </location>
</feature>
<dbReference type="EMBL" id="PUHQ01000021">
    <property type="protein sequence ID" value="KAG0663216.1"/>
    <property type="molecule type" value="Genomic_DNA"/>
</dbReference>
<feature type="compositionally biased region" description="Low complexity" evidence="1">
    <location>
        <begin position="155"/>
        <end position="170"/>
    </location>
</feature>
<feature type="compositionally biased region" description="Polar residues" evidence="1">
    <location>
        <begin position="51"/>
        <end position="66"/>
    </location>
</feature>
<feature type="region of interest" description="Disordered" evidence="1">
    <location>
        <begin position="27"/>
        <end position="126"/>
    </location>
</feature>
<organism evidence="2 3">
    <name type="scientific">Rhodotorula mucilaginosa</name>
    <name type="common">Yeast</name>
    <name type="synonym">Rhodotorula rubra</name>
    <dbReference type="NCBI Taxonomy" id="5537"/>
    <lineage>
        <taxon>Eukaryota</taxon>
        <taxon>Fungi</taxon>
        <taxon>Dikarya</taxon>
        <taxon>Basidiomycota</taxon>
        <taxon>Pucciniomycotina</taxon>
        <taxon>Microbotryomycetes</taxon>
        <taxon>Sporidiobolales</taxon>
        <taxon>Sporidiobolaceae</taxon>
        <taxon>Rhodotorula</taxon>
    </lineage>
</organism>
<feature type="compositionally biased region" description="Polar residues" evidence="1">
    <location>
        <begin position="389"/>
        <end position="398"/>
    </location>
</feature>
<comment type="caution">
    <text evidence="2">The sequence shown here is derived from an EMBL/GenBank/DDBJ whole genome shotgun (WGS) entry which is preliminary data.</text>
</comment>
<dbReference type="Proteomes" id="UP000777482">
    <property type="component" value="Unassembled WGS sequence"/>
</dbReference>
<name>A0A9P6W5J8_RHOMI</name>
<gene>
    <name evidence="2" type="ORF">C6P46_002805</name>
</gene>
<feature type="compositionally biased region" description="Acidic residues" evidence="1">
    <location>
        <begin position="280"/>
        <end position="293"/>
    </location>
</feature>
<keyword evidence="3" id="KW-1185">Reference proteome</keyword>
<sequence>MLAYSDLSEEEEAPYAYWETKSILELHGAPPPPRVEAATLAPLAPPRRPSQRSGAPSPSLAVTANGTPKLKRTTTNASLPSPSGSAILADDAKALRQKKRRKPTAGKKRRAAAAQPEPSSEPFDAKTLEALSQLARKIQARATGHGSPALGRTRAASVAAASAAGHASAAPVPKPTTRSPLRQATITIDPPDRVATTPLRQTPARAARTKPAGQTLLNLSATKAGRTRNSPSAGVGKSPAAKSATASPARRPPPPSPPVPAAVKPAAITPIKPLPVSKVEEEEEDYFDDDDFSFEAALSQLDVDSLLPNGPPPAAPVPSTSQLSDTLKDDSPAAGGGVVVVAPMPVRAPPPLLQKAESMPCARPPPPQRTSSTTRPVSVPPPGFAAAKSASTINSTSKPLKPATGQINRPIAPVGIKPSKGVPLVRTTTSGSKLKSAAELSALQELARKEIAALAELDGVDLFGDDDDPF</sequence>
<accession>A0A9P6W5J8</accession>
<protein>
    <submittedName>
        <fullName evidence="2">Uncharacterized protein</fullName>
    </submittedName>
</protein>
<dbReference type="OrthoDB" id="2527544at2759"/>